<evidence type="ECO:0000313" key="2">
    <source>
        <dbReference type="EMBL" id="KAF2496010.1"/>
    </source>
</evidence>
<protein>
    <submittedName>
        <fullName evidence="2">Uncharacterized protein</fullName>
    </submittedName>
</protein>
<gene>
    <name evidence="2" type="ORF">BU16DRAFT_363986</name>
</gene>
<accession>A0A6A6QVU5</accession>
<evidence type="ECO:0000313" key="3">
    <source>
        <dbReference type="Proteomes" id="UP000799750"/>
    </source>
</evidence>
<dbReference type="EMBL" id="MU004188">
    <property type="protein sequence ID" value="KAF2496010.1"/>
    <property type="molecule type" value="Genomic_DNA"/>
</dbReference>
<feature type="region of interest" description="Disordered" evidence="1">
    <location>
        <begin position="10"/>
        <end position="42"/>
    </location>
</feature>
<proteinExistence type="predicted"/>
<sequence>MIITPRRKQLYPRTLIGSPSPTSSPHLQPVNSAERETNTTAEEINRCWSPGGCTFLRPSTTVSHLRNTRTHPRAVLRKPRPPRACSAALFATAIVRLMQLQHPACY</sequence>
<feature type="compositionally biased region" description="Polar residues" evidence="1">
    <location>
        <begin position="17"/>
        <end position="31"/>
    </location>
</feature>
<dbReference type="Proteomes" id="UP000799750">
    <property type="component" value="Unassembled WGS sequence"/>
</dbReference>
<keyword evidence="3" id="KW-1185">Reference proteome</keyword>
<name>A0A6A6QVU5_9PEZI</name>
<dbReference type="AlphaFoldDB" id="A0A6A6QVU5"/>
<reference evidence="2" key="1">
    <citation type="journal article" date="2020" name="Stud. Mycol.">
        <title>101 Dothideomycetes genomes: a test case for predicting lifestyles and emergence of pathogens.</title>
        <authorList>
            <person name="Haridas S."/>
            <person name="Albert R."/>
            <person name="Binder M."/>
            <person name="Bloem J."/>
            <person name="Labutti K."/>
            <person name="Salamov A."/>
            <person name="Andreopoulos B."/>
            <person name="Baker S."/>
            <person name="Barry K."/>
            <person name="Bills G."/>
            <person name="Bluhm B."/>
            <person name="Cannon C."/>
            <person name="Castanera R."/>
            <person name="Culley D."/>
            <person name="Daum C."/>
            <person name="Ezra D."/>
            <person name="Gonzalez J."/>
            <person name="Henrissat B."/>
            <person name="Kuo A."/>
            <person name="Liang C."/>
            <person name="Lipzen A."/>
            <person name="Lutzoni F."/>
            <person name="Magnuson J."/>
            <person name="Mondo S."/>
            <person name="Nolan M."/>
            <person name="Ohm R."/>
            <person name="Pangilinan J."/>
            <person name="Park H.-J."/>
            <person name="Ramirez L."/>
            <person name="Alfaro M."/>
            <person name="Sun H."/>
            <person name="Tritt A."/>
            <person name="Yoshinaga Y."/>
            <person name="Zwiers L.-H."/>
            <person name="Turgeon B."/>
            <person name="Goodwin S."/>
            <person name="Spatafora J."/>
            <person name="Crous P."/>
            <person name="Grigoriev I."/>
        </authorList>
    </citation>
    <scope>NUCLEOTIDE SEQUENCE</scope>
    <source>
        <strain evidence="2">CBS 269.34</strain>
    </source>
</reference>
<organism evidence="2 3">
    <name type="scientific">Lophium mytilinum</name>
    <dbReference type="NCBI Taxonomy" id="390894"/>
    <lineage>
        <taxon>Eukaryota</taxon>
        <taxon>Fungi</taxon>
        <taxon>Dikarya</taxon>
        <taxon>Ascomycota</taxon>
        <taxon>Pezizomycotina</taxon>
        <taxon>Dothideomycetes</taxon>
        <taxon>Pleosporomycetidae</taxon>
        <taxon>Mytilinidiales</taxon>
        <taxon>Mytilinidiaceae</taxon>
        <taxon>Lophium</taxon>
    </lineage>
</organism>
<evidence type="ECO:0000256" key="1">
    <source>
        <dbReference type="SAM" id="MobiDB-lite"/>
    </source>
</evidence>